<dbReference type="NCBIfam" id="TIGR01549">
    <property type="entry name" value="HAD-SF-IA-v1"/>
    <property type="match status" value="1"/>
</dbReference>
<organism evidence="1 2">
    <name type="scientific">Arthrobacter parietis</name>
    <dbReference type="NCBI Taxonomy" id="271434"/>
    <lineage>
        <taxon>Bacteria</taxon>
        <taxon>Bacillati</taxon>
        <taxon>Actinomycetota</taxon>
        <taxon>Actinomycetes</taxon>
        <taxon>Micrococcales</taxon>
        <taxon>Micrococcaceae</taxon>
        <taxon>Arthrobacter</taxon>
    </lineage>
</organism>
<dbReference type="Gene3D" id="1.10.150.240">
    <property type="entry name" value="Putative phosphatase, domain 2"/>
    <property type="match status" value="1"/>
</dbReference>
<accession>A0ABP5MQW3</accession>
<dbReference type="InterPro" id="IPR041492">
    <property type="entry name" value="HAD_2"/>
</dbReference>
<keyword evidence="1" id="KW-0378">Hydrolase</keyword>
<dbReference type="SFLD" id="SFLDG01129">
    <property type="entry name" value="C1.5:_HAD__Beta-PGM__Phosphata"/>
    <property type="match status" value="1"/>
</dbReference>
<dbReference type="PRINTS" id="PR00413">
    <property type="entry name" value="HADHALOGNASE"/>
</dbReference>
<dbReference type="InterPro" id="IPR023214">
    <property type="entry name" value="HAD_sf"/>
</dbReference>
<dbReference type="SFLD" id="SFLDS00003">
    <property type="entry name" value="Haloacid_Dehalogenase"/>
    <property type="match status" value="1"/>
</dbReference>
<evidence type="ECO:0000313" key="2">
    <source>
        <dbReference type="Proteomes" id="UP001500974"/>
    </source>
</evidence>
<evidence type="ECO:0000313" key="1">
    <source>
        <dbReference type="EMBL" id="GAA2177303.1"/>
    </source>
</evidence>
<dbReference type="SFLD" id="SFLDG01135">
    <property type="entry name" value="C1.5.6:_HAD__Beta-PGM__Phospha"/>
    <property type="match status" value="1"/>
</dbReference>
<sequence>MAQPHDDGVRGVLFDVDGTLVDTNYLHTLAWWQAFRRFGHDVPMASIHRTIGMGGSTLIEHLIGEGRDTGQDEELKDTHGALFSAQWPAIRSFDGTRDLLNHCAEVGLAVVLATSANNEELAVLKKVIDADDAITGATTATDTGISKPSPDILEAALGVGELKAEEAVFIGDAVWDVLAANKLGMRTIAVTTGGTSEAELRDAGAAYVFENVRELLNAVLAGEVPELAKATGG</sequence>
<dbReference type="PANTHER" id="PTHR43434">
    <property type="entry name" value="PHOSPHOGLYCOLATE PHOSPHATASE"/>
    <property type="match status" value="1"/>
</dbReference>
<dbReference type="RefSeq" id="WP_346028624.1">
    <property type="nucleotide sequence ID" value="NZ_BAAAON010000003.1"/>
</dbReference>
<dbReference type="Proteomes" id="UP001500974">
    <property type="component" value="Unassembled WGS sequence"/>
</dbReference>
<dbReference type="PANTHER" id="PTHR43434:SF16">
    <property type="entry name" value="BLL8046 PROTEIN"/>
    <property type="match status" value="1"/>
</dbReference>
<keyword evidence="2" id="KW-1185">Reference proteome</keyword>
<dbReference type="InterPro" id="IPR050155">
    <property type="entry name" value="HAD-like_hydrolase_sf"/>
</dbReference>
<gene>
    <name evidence="1" type="ORF">GCM10009784_27420</name>
</gene>
<name>A0ABP5MQW3_9MICC</name>
<dbReference type="NCBIfam" id="TIGR01509">
    <property type="entry name" value="HAD-SF-IA-v3"/>
    <property type="match status" value="1"/>
</dbReference>
<dbReference type="Gene3D" id="3.40.50.1000">
    <property type="entry name" value="HAD superfamily/HAD-like"/>
    <property type="match status" value="1"/>
</dbReference>
<comment type="caution">
    <text evidence="1">The sequence shown here is derived from an EMBL/GenBank/DDBJ whole genome shotgun (WGS) entry which is preliminary data.</text>
</comment>
<dbReference type="EMBL" id="BAAAON010000003">
    <property type="protein sequence ID" value="GAA2177303.1"/>
    <property type="molecule type" value="Genomic_DNA"/>
</dbReference>
<dbReference type="SUPFAM" id="SSF56784">
    <property type="entry name" value="HAD-like"/>
    <property type="match status" value="1"/>
</dbReference>
<dbReference type="GO" id="GO:0016787">
    <property type="term" value="F:hydrolase activity"/>
    <property type="evidence" value="ECO:0007669"/>
    <property type="project" value="UniProtKB-KW"/>
</dbReference>
<dbReference type="InterPro" id="IPR006439">
    <property type="entry name" value="HAD-SF_hydro_IA"/>
</dbReference>
<dbReference type="InterPro" id="IPR023198">
    <property type="entry name" value="PGP-like_dom2"/>
</dbReference>
<reference evidence="2" key="1">
    <citation type="journal article" date="2019" name="Int. J. Syst. Evol. Microbiol.">
        <title>The Global Catalogue of Microorganisms (GCM) 10K type strain sequencing project: providing services to taxonomists for standard genome sequencing and annotation.</title>
        <authorList>
            <consortium name="The Broad Institute Genomics Platform"/>
            <consortium name="The Broad Institute Genome Sequencing Center for Infectious Disease"/>
            <person name="Wu L."/>
            <person name="Ma J."/>
        </authorList>
    </citation>
    <scope>NUCLEOTIDE SEQUENCE [LARGE SCALE GENOMIC DNA]</scope>
    <source>
        <strain evidence="2">JCM 14917</strain>
    </source>
</reference>
<proteinExistence type="predicted"/>
<protein>
    <submittedName>
        <fullName evidence="1">HAD family hydrolase</fullName>
    </submittedName>
</protein>
<dbReference type="InterPro" id="IPR036412">
    <property type="entry name" value="HAD-like_sf"/>
</dbReference>
<dbReference type="Pfam" id="PF13419">
    <property type="entry name" value="HAD_2"/>
    <property type="match status" value="1"/>
</dbReference>